<dbReference type="InterPro" id="IPR033714">
    <property type="entry name" value="tRNA_bind_bactPheRS"/>
</dbReference>
<dbReference type="InterPro" id="IPR012340">
    <property type="entry name" value="NA-bd_OB-fold"/>
</dbReference>
<proteinExistence type="predicted"/>
<dbReference type="InterPro" id="IPR037154">
    <property type="entry name" value="YtpR-like_sf"/>
</dbReference>
<sequence>MIATYNKNVGDVLMLIVANNEGAEVTYERKADVARIFREDTGQTVGWNIFDIKKDWPDVAQGQNDLSEHQVAELNEKLKAAGFDEQLTYDGQPKFVVAEILTMEDHADSDHLHVCQVEVGLDAPVQIVCGAPNAFVGMKTVAALPGAMMPSGSLIWPGALRGVPSYGMLCSARELDLPNAPQVRGIIELNTELEAGLAFDATSMWQA</sequence>
<keyword evidence="1 3" id="KW-0820">tRNA-binding</keyword>
<dbReference type="Pfam" id="PF14794">
    <property type="entry name" value="DUF4479"/>
    <property type="match status" value="1"/>
</dbReference>
<dbReference type="SUPFAM" id="SSF50249">
    <property type="entry name" value="Nucleic acid-binding proteins"/>
    <property type="match status" value="1"/>
</dbReference>
<protein>
    <submittedName>
        <fullName evidence="5">tRNA-binding protein</fullName>
    </submittedName>
</protein>
<dbReference type="AlphaFoldDB" id="A0A1I4G1Z8"/>
<dbReference type="Gene3D" id="2.40.50.140">
    <property type="entry name" value="Nucleic acid-binding proteins"/>
    <property type="match status" value="1"/>
</dbReference>
<accession>A0A1I4G1Z8</accession>
<gene>
    <name evidence="5" type="ORF">SAMN05216438_10318</name>
</gene>
<organism evidence="5 6">
    <name type="scientific">Lactococcus garvieae</name>
    <dbReference type="NCBI Taxonomy" id="1363"/>
    <lineage>
        <taxon>Bacteria</taxon>
        <taxon>Bacillati</taxon>
        <taxon>Bacillota</taxon>
        <taxon>Bacilli</taxon>
        <taxon>Lactobacillales</taxon>
        <taxon>Streptococcaceae</taxon>
        <taxon>Lactococcus</taxon>
    </lineage>
</organism>
<dbReference type="Gene3D" id="3.30.1940.10">
    <property type="entry name" value="YtpR-like"/>
    <property type="match status" value="1"/>
</dbReference>
<dbReference type="InterPro" id="IPR002547">
    <property type="entry name" value="tRNA-bd_dom"/>
</dbReference>
<evidence type="ECO:0000256" key="1">
    <source>
        <dbReference type="ARBA" id="ARBA00022555"/>
    </source>
</evidence>
<evidence type="ECO:0000256" key="3">
    <source>
        <dbReference type="PROSITE-ProRule" id="PRU00209"/>
    </source>
</evidence>
<dbReference type="NCBIfam" id="NF045760">
    <property type="entry name" value="YtpR"/>
    <property type="match status" value="1"/>
</dbReference>
<dbReference type="PROSITE" id="PS50886">
    <property type="entry name" value="TRBD"/>
    <property type="match status" value="1"/>
</dbReference>
<keyword evidence="2 3" id="KW-0694">RNA-binding</keyword>
<dbReference type="GO" id="GO:0000049">
    <property type="term" value="F:tRNA binding"/>
    <property type="evidence" value="ECO:0007669"/>
    <property type="project" value="UniProtKB-UniRule"/>
</dbReference>
<dbReference type="EMBL" id="FOTJ01000003">
    <property type="protein sequence ID" value="SFL24105.1"/>
    <property type="molecule type" value="Genomic_DNA"/>
</dbReference>
<feature type="domain" description="TRNA-binding" evidence="4">
    <location>
        <begin position="89"/>
        <end position="200"/>
    </location>
</feature>
<name>A0A1I4G1Z8_9LACT</name>
<evidence type="ECO:0000256" key="2">
    <source>
        <dbReference type="ARBA" id="ARBA00022884"/>
    </source>
</evidence>
<dbReference type="InterPro" id="IPR027855">
    <property type="entry name" value="DUF4479"/>
</dbReference>
<reference evidence="5 6" key="1">
    <citation type="submission" date="2016-10" db="EMBL/GenBank/DDBJ databases">
        <authorList>
            <person name="de Groot N.N."/>
        </authorList>
    </citation>
    <scope>NUCLEOTIDE SEQUENCE [LARGE SCALE GENOMIC DNA]</scope>
    <source>
        <strain evidence="5 6">M79</strain>
    </source>
</reference>
<dbReference type="Proteomes" id="UP000181969">
    <property type="component" value="Unassembled WGS sequence"/>
</dbReference>
<evidence type="ECO:0000313" key="5">
    <source>
        <dbReference type="EMBL" id="SFL24105.1"/>
    </source>
</evidence>
<dbReference type="CDD" id="cd02796">
    <property type="entry name" value="tRNA_bind_bactPheRS"/>
    <property type="match status" value="1"/>
</dbReference>
<dbReference type="OrthoDB" id="9805455at2"/>
<dbReference type="Pfam" id="PF01588">
    <property type="entry name" value="tRNA_bind"/>
    <property type="match status" value="1"/>
</dbReference>
<evidence type="ECO:0000313" key="6">
    <source>
        <dbReference type="Proteomes" id="UP000181969"/>
    </source>
</evidence>
<evidence type="ECO:0000259" key="4">
    <source>
        <dbReference type="PROSITE" id="PS50886"/>
    </source>
</evidence>
<dbReference type="RefSeq" id="WP_074750685.1">
    <property type="nucleotide sequence ID" value="NZ_CAXVJC010000002.1"/>
</dbReference>